<reference evidence="9" key="2">
    <citation type="journal article" date="2017" name="Genome Announc.">
        <title>Draft genome sequence of Paludibacter jiangxiensis NM7(T), a propionate-producing fermentative bacterium.</title>
        <authorList>
            <person name="Qiu Y.-L."/>
            <person name="Tourlousse D.M."/>
            <person name="Matsuura N."/>
            <person name="Ohashi A."/>
            <person name="Sekiguchi Y."/>
        </authorList>
    </citation>
    <scope>NUCLEOTIDE SEQUENCE [LARGE SCALE GENOMIC DNA]</scope>
    <source>
        <strain evidence="9">NM7</strain>
    </source>
</reference>
<dbReference type="Gene3D" id="2.60.40.10">
    <property type="entry name" value="Immunoglobulins"/>
    <property type="match status" value="1"/>
</dbReference>
<evidence type="ECO:0000256" key="1">
    <source>
        <dbReference type="ARBA" id="ARBA00001445"/>
    </source>
</evidence>
<dbReference type="GO" id="GO:0005975">
    <property type="term" value="P:carbohydrate metabolic process"/>
    <property type="evidence" value="ECO:0007669"/>
    <property type="project" value="InterPro"/>
</dbReference>
<proteinExistence type="predicted"/>
<feature type="domain" description="Alpha-L-rhamnosidase concanavalin-like" evidence="4">
    <location>
        <begin position="338"/>
        <end position="425"/>
    </location>
</feature>
<sequence>MAVNPVSVNTTTPRLGWQLQSVVNGDRQTAYELVVTAEASKTVVWQSGKVKSDGSQLIDYAGKSSLEKGKAYSWKVRVWDAKGKASAWSAPARFSIAPADDFLDSQWIGGLTKADSHLPIGKSYHMPSKKSPENIAMLKNLDSMALRSIMLRKDFKAETSVKKATVYVCGLGHYQLSINGKKVGNSEFAPLWSDYSKTVYYNTYDVSDRIQKGENAIGVILGNGFYNTIGTRYSKLWRTYGPPTLFFKMVVEYVDGKKEILRSDKSWKYAPSPITFNSIYGGEDYDATLEQPGWNIAGFNDSKWRNVVLQEAPEGKLTAQTAPQVQINKQYGIKELKHLSDSVYVLDMRQNLSGFPSIKIHGKKGQTVRMWVGESLDKDGKVSQKRTGAPYYFQYTLKGGGEEEWQPMFSYYGYQYIQVEGADVQKSPTGSTLPLITDIKSNFVYSSATEVATFDCSNEIFNKTHWLINNAIKSNFQGVMTDCPQREKLGWVEELHLNGPGLLMNYDMTAMFPKILRDMSDAQHADGLVPSICPEYVSFGGDFTDSPEWGCASIVVPWMYYWHYGDSSLIRTYYSVMTRYVDYLGTKATGHILSHGLGDWYDYGLKPAGYSQNSSIAISATSHYYLSAMLVAKAAAMLGIAQDTLKYEQLVRDIKKSYNERFFNKSTRQYDIGSQFANAVSLYLGLVEPQYRQAVLKNLTDDIAYHDDRLTTGDVGNRYLFQTLADNGQNELMYKMVNHYDAPGYGFQLKYGLTTLTEQWDPRKGNSWNHFMMGQIEEWFFNTLAGIRYDEKQPGFKHIILRPTPVGDLKNVSALTETLYGKLFVAWTKTEKEFNLNVTIPVNTTTTVMLPFTATSVRINGKTVAVKDNSVELGSGKWEITIEF</sequence>
<feature type="domain" description="Alpha-L-rhamnosidase six-hairpin glycosidase" evidence="6">
    <location>
        <begin position="450"/>
        <end position="783"/>
    </location>
</feature>
<dbReference type="InterPro" id="IPR016007">
    <property type="entry name" value="Alpha_rhamnosid"/>
</dbReference>
<dbReference type="Gene3D" id="1.50.10.10">
    <property type="match status" value="1"/>
</dbReference>
<evidence type="ECO:0000313" key="9">
    <source>
        <dbReference type="Proteomes" id="UP000076586"/>
    </source>
</evidence>
<dbReference type="STRING" id="681398.PJIAN_1807"/>
<evidence type="ECO:0000259" key="5">
    <source>
        <dbReference type="Pfam" id="PF08531"/>
    </source>
</evidence>
<dbReference type="InterPro" id="IPR013783">
    <property type="entry name" value="Ig-like_fold"/>
</dbReference>
<keyword evidence="3" id="KW-0378">Hydrolase</keyword>
<dbReference type="InterPro" id="IPR035396">
    <property type="entry name" value="Bac_rhamnosid6H"/>
</dbReference>
<reference evidence="9" key="1">
    <citation type="submission" date="2016-04" db="EMBL/GenBank/DDBJ databases">
        <title>Draft genome sequence of Paludibacter jiangxiensis strain NM7.</title>
        <authorList>
            <person name="Qiu Y."/>
            <person name="Matsuura N."/>
            <person name="Ohashi A."/>
            <person name="Tourlousse M.D."/>
            <person name="Sekiguchi Y."/>
        </authorList>
    </citation>
    <scope>NUCLEOTIDE SEQUENCE [LARGE SCALE GENOMIC DNA]</scope>
    <source>
        <strain evidence="9">NM7</strain>
    </source>
</reference>
<dbReference type="EMBL" id="BDCR01000001">
    <property type="protein sequence ID" value="GAT62214.1"/>
    <property type="molecule type" value="Genomic_DNA"/>
</dbReference>
<evidence type="ECO:0000256" key="2">
    <source>
        <dbReference type="ARBA" id="ARBA00012652"/>
    </source>
</evidence>
<dbReference type="Pfam" id="PF25788">
    <property type="entry name" value="Ig_Rha78A_N"/>
    <property type="match status" value="1"/>
</dbReference>
<dbReference type="Proteomes" id="UP000076586">
    <property type="component" value="Unassembled WGS sequence"/>
</dbReference>
<dbReference type="InterPro" id="IPR008928">
    <property type="entry name" value="6-hairpin_glycosidase_sf"/>
</dbReference>
<dbReference type="EC" id="3.2.1.40" evidence="2"/>
<feature type="domain" description="Alpha-L-rhamnosidase C-terminal" evidence="7">
    <location>
        <begin position="786"/>
        <end position="857"/>
    </location>
</feature>
<evidence type="ECO:0000313" key="8">
    <source>
        <dbReference type="EMBL" id="GAT62214.1"/>
    </source>
</evidence>
<organism evidence="8 9">
    <name type="scientific">Paludibacter jiangxiensis</name>
    <dbReference type="NCBI Taxonomy" id="681398"/>
    <lineage>
        <taxon>Bacteria</taxon>
        <taxon>Pseudomonadati</taxon>
        <taxon>Bacteroidota</taxon>
        <taxon>Bacteroidia</taxon>
        <taxon>Bacteroidales</taxon>
        <taxon>Paludibacteraceae</taxon>
        <taxon>Paludibacter</taxon>
    </lineage>
</organism>
<dbReference type="PANTHER" id="PTHR33307">
    <property type="entry name" value="ALPHA-RHAMNOSIDASE (EUROFUNG)"/>
    <property type="match status" value="1"/>
</dbReference>
<dbReference type="Pfam" id="PF17389">
    <property type="entry name" value="Bac_rhamnosid6H"/>
    <property type="match status" value="1"/>
</dbReference>
<dbReference type="InterPro" id="IPR013737">
    <property type="entry name" value="Bac_rhamnosid_N"/>
</dbReference>
<gene>
    <name evidence="8" type="ORF">PJIAN_1807</name>
</gene>
<dbReference type="PANTHER" id="PTHR33307:SF11">
    <property type="entry name" value="ALPHA-L-RHAMNOSIDASE"/>
    <property type="match status" value="1"/>
</dbReference>
<dbReference type="Pfam" id="PF05592">
    <property type="entry name" value="Bac_rhamnosid"/>
    <property type="match status" value="1"/>
</dbReference>
<evidence type="ECO:0000256" key="3">
    <source>
        <dbReference type="ARBA" id="ARBA00022801"/>
    </source>
</evidence>
<feature type="domain" description="Bacterial alpha-L-rhamnosidase N-terminal" evidence="5">
    <location>
        <begin position="160"/>
        <end position="328"/>
    </location>
</feature>
<dbReference type="SUPFAM" id="SSF48208">
    <property type="entry name" value="Six-hairpin glycosidases"/>
    <property type="match status" value="1"/>
</dbReference>
<dbReference type="PIRSF" id="PIRSF010631">
    <property type="entry name" value="A-rhamnsds"/>
    <property type="match status" value="1"/>
</dbReference>
<evidence type="ECO:0000259" key="7">
    <source>
        <dbReference type="Pfam" id="PF17390"/>
    </source>
</evidence>
<dbReference type="AlphaFoldDB" id="A0A170YZZ9"/>
<dbReference type="InterPro" id="IPR035398">
    <property type="entry name" value="Bac_rhamnosid_C"/>
</dbReference>
<evidence type="ECO:0000259" key="4">
    <source>
        <dbReference type="Pfam" id="PF05592"/>
    </source>
</evidence>
<comment type="caution">
    <text evidence="8">The sequence shown here is derived from an EMBL/GenBank/DDBJ whole genome shotgun (WGS) entry which is preliminary data.</text>
</comment>
<dbReference type="Gene3D" id="2.60.120.260">
    <property type="entry name" value="Galactose-binding domain-like"/>
    <property type="match status" value="2"/>
</dbReference>
<dbReference type="GO" id="GO:0030596">
    <property type="term" value="F:alpha-L-rhamnosidase activity"/>
    <property type="evidence" value="ECO:0007669"/>
    <property type="project" value="UniProtKB-EC"/>
</dbReference>
<dbReference type="Pfam" id="PF17390">
    <property type="entry name" value="Bac_rhamnosid_C"/>
    <property type="match status" value="1"/>
</dbReference>
<dbReference type="Pfam" id="PF08531">
    <property type="entry name" value="Bac_rhamnosid_N"/>
    <property type="match status" value="1"/>
</dbReference>
<dbReference type="InterPro" id="IPR008902">
    <property type="entry name" value="Rhamnosid_concanavalin"/>
</dbReference>
<name>A0A170YZZ9_9BACT</name>
<dbReference type="Gene3D" id="2.60.420.10">
    <property type="entry name" value="Maltose phosphorylase, domain 3"/>
    <property type="match status" value="1"/>
</dbReference>
<keyword evidence="9" id="KW-1185">Reference proteome</keyword>
<dbReference type="InterPro" id="IPR012341">
    <property type="entry name" value="6hp_glycosidase-like_sf"/>
</dbReference>
<comment type="catalytic activity">
    <reaction evidence="1">
        <text>Hydrolysis of terminal non-reducing alpha-L-rhamnose residues in alpha-L-rhamnosides.</text>
        <dbReference type="EC" id="3.2.1.40"/>
    </reaction>
</comment>
<accession>A0A170YZZ9</accession>
<protein>
    <recommendedName>
        <fullName evidence="2">alpha-L-rhamnosidase</fullName>
        <ecNumber evidence="2">3.2.1.40</ecNumber>
    </recommendedName>
</protein>
<evidence type="ECO:0000259" key="6">
    <source>
        <dbReference type="Pfam" id="PF17389"/>
    </source>
</evidence>